<feature type="compositionally biased region" description="Polar residues" evidence="1">
    <location>
        <begin position="14"/>
        <end position="34"/>
    </location>
</feature>
<reference evidence="2 3" key="1">
    <citation type="journal article" date="2013" name="BMC Genomics">
        <title>Genomics-driven discovery of the pneumocandin biosynthetic gene cluster in the fungus Glarea lozoyensis.</title>
        <authorList>
            <person name="Chen L."/>
            <person name="Yue Q."/>
            <person name="Zhang X."/>
            <person name="Xiang M."/>
            <person name="Wang C."/>
            <person name="Li S."/>
            <person name="Che Y."/>
            <person name="Ortiz-Lopez F.J."/>
            <person name="Bills G.F."/>
            <person name="Liu X."/>
            <person name="An Z."/>
        </authorList>
    </citation>
    <scope>NUCLEOTIDE SEQUENCE [LARGE SCALE GENOMIC DNA]</scope>
    <source>
        <strain evidence="3">ATCC 20868 / MF5171</strain>
    </source>
</reference>
<sequence>MKYMFTTHPVSKGPRTSTSISPLPNPTSTGFNNMSSPPSSPSSFRSTTSSIQVNPPSPKHSPVSKFKNFTRPQTATPVTKPNPPSPLAKTTSPPRTKQAPPSLLEPISPQSPISKSKRPLPPPPSAKPNSLSPTKPKWIYTGRFVDRYVPPPSFPPPVLPPEIARYRATQQHKPSPPRQPSFGRRNQILPPQPVLLRRRPSSRAQVAPPKFPPAVVQKIEAGEKVKRNTGLRPSGPSLGTEGLVVGLRRSAPGPPQPNFGFLPLGGDEKENKGDEDGEKGDD</sequence>
<gene>
    <name evidence="2" type="ORF">GLAREA_04304</name>
</gene>
<evidence type="ECO:0000313" key="2">
    <source>
        <dbReference type="EMBL" id="EPE27513.1"/>
    </source>
</evidence>
<name>S3DLV3_GLAL2</name>
<feature type="region of interest" description="Disordered" evidence="1">
    <location>
        <begin position="150"/>
        <end position="282"/>
    </location>
</feature>
<dbReference type="KEGG" id="glz:GLAREA_04304"/>
<feature type="compositionally biased region" description="Pro residues" evidence="1">
    <location>
        <begin position="150"/>
        <end position="160"/>
    </location>
</feature>
<feature type="compositionally biased region" description="Polar residues" evidence="1">
    <location>
        <begin position="70"/>
        <end position="79"/>
    </location>
</feature>
<dbReference type="EMBL" id="KE145369">
    <property type="protein sequence ID" value="EPE27513.1"/>
    <property type="molecule type" value="Genomic_DNA"/>
</dbReference>
<feature type="compositionally biased region" description="Low complexity" evidence="1">
    <location>
        <begin position="35"/>
        <end position="50"/>
    </location>
</feature>
<feature type="region of interest" description="Disordered" evidence="1">
    <location>
        <begin position="1"/>
        <end position="137"/>
    </location>
</feature>
<proteinExistence type="predicted"/>
<evidence type="ECO:0000256" key="1">
    <source>
        <dbReference type="SAM" id="MobiDB-lite"/>
    </source>
</evidence>
<protein>
    <submittedName>
        <fullName evidence="2">Uncharacterized protein</fullName>
    </submittedName>
</protein>
<organism evidence="2 3">
    <name type="scientific">Glarea lozoyensis (strain ATCC 20868 / MF5171)</name>
    <dbReference type="NCBI Taxonomy" id="1116229"/>
    <lineage>
        <taxon>Eukaryota</taxon>
        <taxon>Fungi</taxon>
        <taxon>Dikarya</taxon>
        <taxon>Ascomycota</taxon>
        <taxon>Pezizomycotina</taxon>
        <taxon>Leotiomycetes</taxon>
        <taxon>Helotiales</taxon>
        <taxon>Helotiaceae</taxon>
        <taxon>Glarea</taxon>
    </lineage>
</organism>
<dbReference type="GeneID" id="19463359"/>
<dbReference type="HOGENOM" id="CLU_987113_0_0_1"/>
<accession>S3DLV3</accession>
<evidence type="ECO:0000313" key="3">
    <source>
        <dbReference type="Proteomes" id="UP000016922"/>
    </source>
</evidence>
<dbReference type="Proteomes" id="UP000016922">
    <property type="component" value="Unassembled WGS sequence"/>
</dbReference>
<keyword evidence="3" id="KW-1185">Reference proteome</keyword>
<dbReference type="RefSeq" id="XP_008084872.1">
    <property type="nucleotide sequence ID" value="XM_008086681.1"/>
</dbReference>
<dbReference type="AlphaFoldDB" id="S3DLV3"/>